<evidence type="ECO:0000256" key="1">
    <source>
        <dbReference type="SAM" id="Phobius"/>
    </source>
</evidence>
<keyword evidence="1" id="KW-1133">Transmembrane helix</keyword>
<organism evidence="2 3">
    <name type="scientific">Micromonospora humi</name>
    <dbReference type="NCBI Taxonomy" id="745366"/>
    <lineage>
        <taxon>Bacteria</taxon>
        <taxon>Bacillati</taxon>
        <taxon>Actinomycetota</taxon>
        <taxon>Actinomycetes</taxon>
        <taxon>Micromonosporales</taxon>
        <taxon>Micromonosporaceae</taxon>
        <taxon>Micromonospora</taxon>
    </lineage>
</organism>
<gene>
    <name evidence="2" type="ORF">GA0070213_10150</name>
</gene>
<evidence type="ECO:0000313" key="3">
    <source>
        <dbReference type="Proteomes" id="UP000199360"/>
    </source>
</evidence>
<evidence type="ECO:0008006" key="4">
    <source>
        <dbReference type="Google" id="ProtNLM"/>
    </source>
</evidence>
<feature type="transmembrane region" description="Helical" evidence="1">
    <location>
        <begin position="92"/>
        <end position="113"/>
    </location>
</feature>
<keyword evidence="1" id="KW-0812">Transmembrane</keyword>
<keyword evidence="1" id="KW-0472">Membrane</keyword>
<reference evidence="3" key="1">
    <citation type="submission" date="2016-06" db="EMBL/GenBank/DDBJ databases">
        <authorList>
            <person name="Varghese N."/>
            <person name="Submissions Spin"/>
        </authorList>
    </citation>
    <scope>NUCLEOTIDE SEQUENCE [LARGE SCALE GENOMIC DNA]</scope>
    <source>
        <strain evidence="3">DSM 45647</strain>
    </source>
</reference>
<protein>
    <recommendedName>
        <fullName evidence="4">TrbC/VIRB2 family protein</fullName>
    </recommendedName>
</protein>
<dbReference type="RefSeq" id="WP_217628565.1">
    <property type="nucleotide sequence ID" value="NZ_FMDM01000001.1"/>
</dbReference>
<dbReference type="EMBL" id="FMDM01000001">
    <property type="protein sequence ID" value="SCG33867.1"/>
    <property type="molecule type" value="Genomic_DNA"/>
</dbReference>
<feature type="transmembrane region" description="Helical" evidence="1">
    <location>
        <begin position="56"/>
        <end position="80"/>
    </location>
</feature>
<proteinExistence type="predicted"/>
<name>A0A1C5GJY7_9ACTN</name>
<dbReference type="AlphaFoldDB" id="A0A1C5GJY7"/>
<dbReference type="Proteomes" id="UP000199360">
    <property type="component" value="Unassembled WGS sequence"/>
</dbReference>
<keyword evidence="3" id="KW-1185">Reference proteome</keyword>
<evidence type="ECO:0000313" key="2">
    <source>
        <dbReference type="EMBL" id="SCG33867.1"/>
    </source>
</evidence>
<accession>A0A1C5GJY7</accession>
<dbReference type="STRING" id="745366.GA0070213_10150"/>
<sequence length="123" mass="12340">MVLSDLYYSGLVRIPFGIRLAPHLGPSGGGEVPKPSTGDDAVPTELATKVEQALGLVAWAGTAAGVLGVLITGAVMAISHKRGESSEHMSRLGMVLGGCILVATAGPIVTWVFGTGGGEGEGN</sequence>